<evidence type="ECO:0000313" key="2">
    <source>
        <dbReference type="Proteomes" id="UP001239111"/>
    </source>
</evidence>
<evidence type="ECO:0000313" key="1">
    <source>
        <dbReference type="EMBL" id="KAJ8672315.1"/>
    </source>
</evidence>
<proteinExistence type="predicted"/>
<sequence>MVKGFLQRCNHISPNTVSPGRNIPEPSTHEEYGSLAVLYGIVSMYPGDPICIGLTGIFAMNRWGADVPGSRIEQYDGELPYKTRSRRSVLPSTYGREICGCIDEN</sequence>
<reference evidence="1" key="1">
    <citation type="submission" date="2023-04" db="EMBL/GenBank/DDBJ databases">
        <title>A chromosome-level genome assembly of the parasitoid wasp Eretmocerus hayati.</title>
        <authorList>
            <person name="Zhong Y."/>
            <person name="Liu S."/>
            <person name="Liu Y."/>
        </authorList>
    </citation>
    <scope>NUCLEOTIDE SEQUENCE</scope>
    <source>
        <strain evidence="1">ZJU_SS_LIU_2023</strain>
    </source>
</reference>
<accession>A0ACC2NS04</accession>
<dbReference type="Proteomes" id="UP001239111">
    <property type="component" value="Chromosome 3"/>
</dbReference>
<gene>
    <name evidence="1" type="ORF">QAD02_003574</name>
</gene>
<protein>
    <submittedName>
        <fullName evidence="1">Uncharacterized protein</fullName>
    </submittedName>
</protein>
<comment type="caution">
    <text evidence="1">The sequence shown here is derived from an EMBL/GenBank/DDBJ whole genome shotgun (WGS) entry which is preliminary data.</text>
</comment>
<dbReference type="EMBL" id="CM056743">
    <property type="protein sequence ID" value="KAJ8672315.1"/>
    <property type="molecule type" value="Genomic_DNA"/>
</dbReference>
<organism evidence="1 2">
    <name type="scientific">Eretmocerus hayati</name>
    <dbReference type="NCBI Taxonomy" id="131215"/>
    <lineage>
        <taxon>Eukaryota</taxon>
        <taxon>Metazoa</taxon>
        <taxon>Ecdysozoa</taxon>
        <taxon>Arthropoda</taxon>
        <taxon>Hexapoda</taxon>
        <taxon>Insecta</taxon>
        <taxon>Pterygota</taxon>
        <taxon>Neoptera</taxon>
        <taxon>Endopterygota</taxon>
        <taxon>Hymenoptera</taxon>
        <taxon>Apocrita</taxon>
        <taxon>Proctotrupomorpha</taxon>
        <taxon>Chalcidoidea</taxon>
        <taxon>Aphelinidae</taxon>
        <taxon>Aphelininae</taxon>
        <taxon>Eretmocerus</taxon>
    </lineage>
</organism>
<name>A0ACC2NS04_9HYME</name>
<keyword evidence="2" id="KW-1185">Reference proteome</keyword>